<keyword evidence="3" id="KW-0150">Chloroplast</keyword>
<evidence type="ECO:0000256" key="13">
    <source>
        <dbReference type="ARBA" id="ARBA00023136"/>
    </source>
</evidence>
<dbReference type="SUPFAM" id="SSF50022">
    <property type="entry name" value="ISP domain"/>
    <property type="match status" value="1"/>
</dbReference>
<dbReference type="InterPro" id="IPR013626">
    <property type="entry name" value="PaO"/>
</dbReference>
<feature type="domain" description="Rieske" evidence="14">
    <location>
        <begin position="160"/>
        <end position="242"/>
    </location>
</feature>
<dbReference type="GO" id="GO:0016491">
    <property type="term" value="F:oxidoreductase activity"/>
    <property type="evidence" value="ECO:0007669"/>
    <property type="project" value="UniProtKB-KW"/>
</dbReference>
<evidence type="ECO:0000313" key="16">
    <source>
        <dbReference type="Proteomes" id="UP001530377"/>
    </source>
</evidence>
<keyword evidence="16" id="KW-1185">Reference proteome</keyword>
<keyword evidence="9" id="KW-1133">Transmembrane helix</keyword>
<dbReference type="GO" id="GO:0051537">
    <property type="term" value="F:2 iron, 2 sulfur cluster binding"/>
    <property type="evidence" value="ECO:0007669"/>
    <property type="project" value="UniProtKB-KW"/>
</dbReference>
<keyword evidence="5" id="KW-0812">Transmembrane</keyword>
<evidence type="ECO:0000256" key="1">
    <source>
        <dbReference type="ARBA" id="ARBA00004229"/>
    </source>
</evidence>
<evidence type="ECO:0000256" key="12">
    <source>
        <dbReference type="ARBA" id="ARBA00023014"/>
    </source>
</evidence>
<dbReference type="Proteomes" id="UP001530377">
    <property type="component" value="Unassembled WGS sequence"/>
</dbReference>
<dbReference type="Gene3D" id="2.102.10.10">
    <property type="entry name" value="Rieske [2Fe-2S] iron-sulphur domain"/>
    <property type="match status" value="1"/>
</dbReference>
<dbReference type="AlphaFoldDB" id="A0ABD3R9H4"/>
<keyword evidence="10" id="KW-0560">Oxidoreductase</keyword>
<evidence type="ECO:0000256" key="3">
    <source>
        <dbReference type="ARBA" id="ARBA00022528"/>
    </source>
</evidence>
<evidence type="ECO:0000256" key="4">
    <source>
        <dbReference type="ARBA" id="ARBA00022640"/>
    </source>
</evidence>
<keyword evidence="12" id="KW-0411">Iron-sulfur</keyword>
<evidence type="ECO:0000256" key="9">
    <source>
        <dbReference type="ARBA" id="ARBA00022989"/>
    </source>
</evidence>
<evidence type="ECO:0000256" key="7">
    <source>
        <dbReference type="ARBA" id="ARBA00022723"/>
    </source>
</evidence>
<sequence>METIKIYLVVITTIFNCAWAFRFPRNVGVVVVHPPSKFDIRRAAGMTTGLRDIIALSSTMVDSPPPSSIIAEDDLESSASDRPFDWFKSWHPIVPVEFLDIERPHAFKLLGMDIVVWNDGPVGVDVDSHSDADVNNDNDSNNRTESLFRPRKLRARGARKSTNGNWRAFVDACPHRGVPLSEGRVEDDGSLLCSYHGWRFDGTGEALAVPQASDVEFEKIKLNPKSRCGNFPVRVVDGVLWVWPDVGENSGLEAALSPVPINNYEGESISDERLWFGPWNFRELPYGHDYFIENVVDPAHVPVSHHNIVGSRYSEQTLNMETIQPLTKSGFGIGVTSPLLPDVSSTTTFTAPSQVLIKSPFGKMGARQYLELYSSPSRPGFTNHVGRMVVVKDESNIMPNLLRQFTLPMPVWVNHVLASLFLNQDALFLHGQERAFTFTGKYRTTVPSNDSYAQNVLPTSSDRGVMLFRVWLSKFAHGHIPFRGDTTMPPTSKEAVFDVWNAHTRHCKYCLDALARIRTARKLTFLASALVATIRPRVLGTLGSTMTALGLSGLGLVLSKLIGMFYRFEFSHAENH</sequence>
<comment type="subcellular location">
    <subcellularLocation>
        <location evidence="2">Membrane</location>
    </subcellularLocation>
    <subcellularLocation>
        <location evidence="1">Plastid</location>
        <location evidence="1">Chloroplast</location>
    </subcellularLocation>
</comment>
<keyword evidence="7" id="KW-0479">Metal-binding</keyword>
<evidence type="ECO:0000256" key="2">
    <source>
        <dbReference type="ARBA" id="ARBA00004370"/>
    </source>
</evidence>
<evidence type="ECO:0000256" key="10">
    <source>
        <dbReference type="ARBA" id="ARBA00023002"/>
    </source>
</evidence>
<dbReference type="GO" id="GO:0016020">
    <property type="term" value="C:membrane"/>
    <property type="evidence" value="ECO:0007669"/>
    <property type="project" value="UniProtKB-SubCell"/>
</dbReference>
<keyword evidence="13" id="KW-0472">Membrane</keyword>
<dbReference type="GO" id="GO:0009507">
    <property type="term" value="C:chloroplast"/>
    <property type="evidence" value="ECO:0007669"/>
    <property type="project" value="UniProtKB-SubCell"/>
</dbReference>
<name>A0ABD3R9H4_9STRA</name>
<dbReference type="PANTHER" id="PTHR21266">
    <property type="entry name" value="IRON-SULFUR DOMAIN CONTAINING PROTEIN"/>
    <property type="match status" value="1"/>
</dbReference>
<dbReference type="InterPro" id="IPR017941">
    <property type="entry name" value="Rieske_2Fe-2S"/>
</dbReference>
<evidence type="ECO:0000313" key="15">
    <source>
        <dbReference type="EMBL" id="KAL3809650.1"/>
    </source>
</evidence>
<dbReference type="InterPro" id="IPR036922">
    <property type="entry name" value="Rieske_2Fe-2S_sf"/>
</dbReference>
<comment type="caution">
    <text evidence="15">The sequence shown here is derived from an EMBL/GenBank/DDBJ whole genome shotgun (WGS) entry which is preliminary data.</text>
</comment>
<evidence type="ECO:0000256" key="8">
    <source>
        <dbReference type="ARBA" id="ARBA00022946"/>
    </source>
</evidence>
<keyword evidence="11" id="KW-0408">Iron</keyword>
<evidence type="ECO:0000256" key="6">
    <source>
        <dbReference type="ARBA" id="ARBA00022714"/>
    </source>
</evidence>
<dbReference type="GO" id="GO:0046872">
    <property type="term" value="F:metal ion binding"/>
    <property type="evidence" value="ECO:0007669"/>
    <property type="project" value="UniProtKB-KW"/>
</dbReference>
<keyword evidence="6" id="KW-0001">2Fe-2S</keyword>
<evidence type="ECO:0000256" key="11">
    <source>
        <dbReference type="ARBA" id="ARBA00023004"/>
    </source>
</evidence>
<dbReference type="SUPFAM" id="SSF55961">
    <property type="entry name" value="Bet v1-like"/>
    <property type="match status" value="1"/>
</dbReference>
<dbReference type="InterPro" id="IPR050584">
    <property type="entry name" value="Cholesterol_7-desaturase"/>
</dbReference>
<dbReference type="PANTHER" id="PTHR21266:SF32">
    <property type="entry name" value="CHOLESTEROL 7-DESATURASE NVD"/>
    <property type="match status" value="1"/>
</dbReference>
<protein>
    <recommendedName>
        <fullName evidence="14">Rieske domain-containing protein</fullName>
    </recommendedName>
</protein>
<keyword evidence="8" id="KW-0809">Transit peptide</keyword>
<accession>A0ABD3R9H4</accession>
<organism evidence="15 16">
    <name type="scientific">Cyclostephanos tholiformis</name>
    <dbReference type="NCBI Taxonomy" id="382380"/>
    <lineage>
        <taxon>Eukaryota</taxon>
        <taxon>Sar</taxon>
        <taxon>Stramenopiles</taxon>
        <taxon>Ochrophyta</taxon>
        <taxon>Bacillariophyta</taxon>
        <taxon>Coscinodiscophyceae</taxon>
        <taxon>Thalassiosirophycidae</taxon>
        <taxon>Stephanodiscales</taxon>
        <taxon>Stephanodiscaceae</taxon>
        <taxon>Cyclostephanos</taxon>
    </lineage>
</organism>
<dbReference type="Pfam" id="PF08417">
    <property type="entry name" value="PaO"/>
    <property type="match status" value="1"/>
</dbReference>
<reference evidence="15 16" key="1">
    <citation type="submission" date="2024-10" db="EMBL/GenBank/DDBJ databases">
        <title>Updated reference genomes for cyclostephanoid diatoms.</title>
        <authorList>
            <person name="Roberts W.R."/>
            <person name="Alverson A.J."/>
        </authorList>
    </citation>
    <scope>NUCLEOTIDE SEQUENCE [LARGE SCALE GENOMIC DNA]</scope>
    <source>
        <strain evidence="15 16">AJA228-03</strain>
    </source>
</reference>
<proteinExistence type="predicted"/>
<evidence type="ECO:0000256" key="5">
    <source>
        <dbReference type="ARBA" id="ARBA00022692"/>
    </source>
</evidence>
<dbReference type="PROSITE" id="PS51296">
    <property type="entry name" value="RIESKE"/>
    <property type="match status" value="1"/>
</dbReference>
<keyword evidence="4" id="KW-0934">Plastid</keyword>
<evidence type="ECO:0000259" key="14">
    <source>
        <dbReference type="PROSITE" id="PS51296"/>
    </source>
</evidence>
<dbReference type="Pfam" id="PF00355">
    <property type="entry name" value="Rieske"/>
    <property type="match status" value="1"/>
</dbReference>
<dbReference type="EMBL" id="JALLPB020000387">
    <property type="protein sequence ID" value="KAL3809650.1"/>
    <property type="molecule type" value="Genomic_DNA"/>
</dbReference>
<gene>
    <name evidence="15" type="ORF">ACHAXA_000333</name>
</gene>